<keyword evidence="1" id="KW-0472">Membrane</keyword>
<accession>A0A3R8WHB8</accession>
<reference evidence="3" key="1">
    <citation type="submission" date="2018-08" db="EMBL/GenBank/DDBJ databases">
        <authorList>
            <person name="Khan S.A."/>
            <person name="J S.E."/>
        </authorList>
    </citation>
    <scope>NUCLEOTIDE SEQUENCE [LARGE SCALE GENOMIC DNA]</scope>
    <source>
        <strain evidence="3">PoM-212</strain>
    </source>
</reference>
<feature type="transmembrane region" description="Helical" evidence="1">
    <location>
        <begin position="48"/>
        <end position="68"/>
    </location>
</feature>
<keyword evidence="1" id="KW-1133">Transmembrane helix</keyword>
<keyword evidence="3" id="KW-1185">Reference proteome</keyword>
<keyword evidence="1" id="KW-0812">Transmembrane</keyword>
<organism evidence="2 3">
    <name type="scientific">Maribacter algicola</name>
    <dbReference type="NCBI Taxonomy" id="2498892"/>
    <lineage>
        <taxon>Bacteria</taxon>
        <taxon>Pseudomonadati</taxon>
        <taxon>Bacteroidota</taxon>
        <taxon>Flavobacteriia</taxon>
        <taxon>Flavobacteriales</taxon>
        <taxon>Flavobacteriaceae</taxon>
        <taxon>Maribacter</taxon>
    </lineage>
</organism>
<gene>
    <name evidence="2" type="ORF">DZC72_05780</name>
</gene>
<name>A0A3R8WHB8_9FLAO</name>
<protein>
    <submittedName>
        <fullName evidence="2">Uncharacterized protein</fullName>
    </submittedName>
</protein>
<evidence type="ECO:0000256" key="1">
    <source>
        <dbReference type="SAM" id="Phobius"/>
    </source>
</evidence>
<dbReference type="OrthoDB" id="1376579at2"/>
<dbReference type="EMBL" id="QUSX01000001">
    <property type="protein sequence ID" value="RRQ50084.1"/>
    <property type="molecule type" value="Genomic_DNA"/>
</dbReference>
<evidence type="ECO:0000313" key="2">
    <source>
        <dbReference type="EMBL" id="RRQ50084.1"/>
    </source>
</evidence>
<dbReference type="AlphaFoldDB" id="A0A3R8WHB8"/>
<evidence type="ECO:0000313" key="3">
    <source>
        <dbReference type="Proteomes" id="UP000286990"/>
    </source>
</evidence>
<dbReference type="RefSeq" id="WP_125221898.1">
    <property type="nucleotide sequence ID" value="NZ_QUSX01000001.1"/>
</dbReference>
<reference evidence="3" key="2">
    <citation type="submission" date="2018-12" db="EMBL/GenBank/DDBJ databases">
        <title>Maribacter lutimaris sp. nov., isolated from marine sediment.</title>
        <authorList>
            <person name="Kim K.K."/>
        </authorList>
    </citation>
    <scope>NUCLEOTIDE SEQUENCE [LARGE SCALE GENOMIC DNA]</scope>
    <source>
        <strain evidence="3">PoM-212</strain>
    </source>
</reference>
<feature type="transmembrane region" description="Helical" evidence="1">
    <location>
        <begin position="14"/>
        <end position="36"/>
    </location>
</feature>
<comment type="caution">
    <text evidence="2">The sequence shown here is derived from an EMBL/GenBank/DDBJ whole genome shotgun (WGS) entry which is preliminary data.</text>
</comment>
<sequence length="70" mass="7412">MSSFPLEVGNLDGLFVFIFLIMFGPAILLGIIGAVLMAKNKKKGGKIFMILAGVYLLISLGVCGTMMMGV</sequence>
<dbReference type="Proteomes" id="UP000286990">
    <property type="component" value="Unassembled WGS sequence"/>
</dbReference>
<proteinExistence type="predicted"/>